<proteinExistence type="predicted"/>
<accession>K2BC39</accession>
<dbReference type="Pfam" id="PF11171">
    <property type="entry name" value="DUF2958"/>
    <property type="match status" value="1"/>
</dbReference>
<dbReference type="EMBL" id="AMFJ01021635">
    <property type="protein sequence ID" value="EKD66378.1"/>
    <property type="molecule type" value="Genomic_DNA"/>
</dbReference>
<evidence type="ECO:0008006" key="2">
    <source>
        <dbReference type="Google" id="ProtNLM"/>
    </source>
</evidence>
<sequence>MKLLTKDIIKLFKKYWNQSNSSDPVVICKFFNPTWAWSWYVTEYIEEDRLFYGYVSIFWDHCDEWGYFLLDELEIFRWRFGLKIERDISFEPIRFSLLGLNKD</sequence>
<name>K2BC39_9BACT</name>
<reference evidence="1" key="1">
    <citation type="journal article" date="2012" name="Science">
        <title>Fermentation, hydrogen, and sulfur metabolism in multiple uncultivated bacterial phyla.</title>
        <authorList>
            <person name="Wrighton K.C."/>
            <person name="Thomas B.C."/>
            <person name="Sharon I."/>
            <person name="Miller C.S."/>
            <person name="Castelle C.J."/>
            <person name="VerBerkmoes N.C."/>
            <person name="Wilkins M.J."/>
            <person name="Hettich R.L."/>
            <person name="Lipton M.S."/>
            <person name="Williams K.H."/>
            <person name="Long P.E."/>
            <person name="Banfield J.F."/>
        </authorList>
    </citation>
    <scope>NUCLEOTIDE SEQUENCE [LARGE SCALE GENOMIC DNA]</scope>
</reference>
<gene>
    <name evidence="1" type="ORF">ACD_49C00049G0011</name>
</gene>
<dbReference type="InterPro" id="IPR021341">
    <property type="entry name" value="DUF2958"/>
</dbReference>
<evidence type="ECO:0000313" key="1">
    <source>
        <dbReference type="EMBL" id="EKD66378.1"/>
    </source>
</evidence>
<comment type="caution">
    <text evidence="1">The sequence shown here is derived from an EMBL/GenBank/DDBJ whole genome shotgun (WGS) entry which is preliminary data.</text>
</comment>
<protein>
    <recommendedName>
        <fullName evidence="2">DUF2958 domain-containing protein</fullName>
    </recommendedName>
</protein>
<organism evidence="1">
    <name type="scientific">uncultured bacterium</name>
    <name type="common">gcode 4</name>
    <dbReference type="NCBI Taxonomy" id="1234023"/>
    <lineage>
        <taxon>Bacteria</taxon>
        <taxon>environmental samples</taxon>
    </lineage>
</organism>
<dbReference type="AlphaFoldDB" id="K2BC39"/>